<dbReference type="EMBL" id="LRGB01014018">
    <property type="protein sequence ID" value="KZR99314.1"/>
    <property type="molecule type" value="Genomic_DNA"/>
</dbReference>
<proteinExistence type="predicted"/>
<comment type="caution">
    <text evidence="1">The sequence shown here is derived from an EMBL/GenBank/DDBJ whole genome shotgun (WGS) entry which is preliminary data.</text>
</comment>
<dbReference type="Proteomes" id="UP000076858">
    <property type="component" value="Unassembled WGS sequence"/>
</dbReference>
<evidence type="ECO:0000313" key="1">
    <source>
        <dbReference type="EMBL" id="KZR99314.1"/>
    </source>
</evidence>
<name>A0A164GSR7_9CRUS</name>
<accession>A0A164GSR7</accession>
<reference evidence="1 2" key="1">
    <citation type="submission" date="2016-03" db="EMBL/GenBank/DDBJ databases">
        <title>EvidentialGene: Evidence-directed Construction of Genes on Genomes.</title>
        <authorList>
            <person name="Gilbert D.G."/>
            <person name="Choi J.-H."/>
            <person name="Mockaitis K."/>
            <person name="Colbourne J."/>
            <person name="Pfrender M."/>
        </authorList>
    </citation>
    <scope>NUCLEOTIDE SEQUENCE [LARGE SCALE GENOMIC DNA]</scope>
    <source>
        <strain evidence="1 2">Xinb3</strain>
        <tissue evidence="1">Complete organism</tissue>
    </source>
</reference>
<keyword evidence="2" id="KW-1185">Reference proteome</keyword>
<organism evidence="1 2">
    <name type="scientific">Daphnia magna</name>
    <dbReference type="NCBI Taxonomy" id="35525"/>
    <lineage>
        <taxon>Eukaryota</taxon>
        <taxon>Metazoa</taxon>
        <taxon>Ecdysozoa</taxon>
        <taxon>Arthropoda</taxon>
        <taxon>Crustacea</taxon>
        <taxon>Branchiopoda</taxon>
        <taxon>Diplostraca</taxon>
        <taxon>Cladocera</taxon>
        <taxon>Anomopoda</taxon>
        <taxon>Daphniidae</taxon>
        <taxon>Daphnia</taxon>
    </lineage>
</organism>
<evidence type="ECO:0000313" key="2">
    <source>
        <dbReference type="Proteomes" id="UP000076858"/>
    </source>
</evidence>
<protein>
    <submittedName>
        <fullName evidence="1">Uncharacterized protein</fullName>
    </submittedName>
</protein>
<sequence>MTDTIINQDETRKRIFKKINTAIEFLHENIQLNLRISKRS</sequence>
<gene>
    <name evidence="1" type="ORF">APZ42_004864</name>
</gene>
<dbReference type="AlphaFoldDB" id="A0A164GSR7"/>